<dbReference type="InterPro" id="IPR023214">
    <property type="entry name" value="HAD_sf"/>
</dbReference>
<dbReference type="NCBIfam" id="TIGR01549">
    <property type="entry name" value="HAD-SF-IA-v1"/>
    <property type="match status" value="1"/>
</dbReference>
<accession>A0A4Z0GKL2</accession>
<dbReference type="SFLD" id="SFLDG01129">
    <property type="entry name" value="C1.5:_HAD__Beta-PGM__Phosphata"/>
    <property type="match status" value="1"/>
</dbReference>
<dbReference type="GO" id="GO:0004427">
    <property type="term" value="F:inorganic diphosphate phosphatase activity"/>
    <property type="evidence" value="ECO:0007669"/>
    <property type="project" value="UniProtKB-EC"/>
</dbReference>
<dbReference type="InterPro" id="IPR041492">
    <property type="entry name" value="HAD_2"/>
</dbReference>
<dbReference type="EMBL" id="SRJD01000014">
    <property type="protein sequence ID" value="TGA97381.1"/>
    <property type="molecule type" value="Genomic_DNA"/>
</dbReference>
<evidence type="ECO:0000313" key="2">
    <source>
        <dbReference type="Proteomes" id="UP000298347"/>
    </source>
</evidence>
<dbReference type="InterPro" id="IPR006439">
    <property type="entry name" value="HAD-SF_hydro_IA"/>
</dbReference>
<dbReference type="Gene3D" id="3.40.50.1000">
    <property type="entry name" value="HAD superfamily/HAD-like"/>
    <property type="match status" value="1"/>
</dbReference>
<reference evidence="1 2" key="1">
    <citation type="journal article" date="2015" name="Int. J. Syst. Evol. Microbiol.">
        <title>Sporolactobacillus shoreae sp. nov. and Sporolactobacillus spathodeae sp. nov., two spore-forming lactic acid bacteria isolated from tree barks in Thailand.</title>
        <authorList>
            <person name="Thamacharoensuk T."/>
            <person name="Kitahara M."/>
            <person name="Ohkuma M."/>
            <person name="Thongchul N."/>
            <person name="Tanasupawat S."/>
        </authorList>
    </citation>
    <scope>NUCLEOTIDE SEQUENCE [LARGE SCALE GENOMIC DNA]</scope>
    <source>
        <strain evidence="1 2">BK92</strain>
    </source>
</reference>
<protein>
    <submittedName>
        <fullName evidence="1">Pyrophosphatase PpaX</fullName>
        <ecNumber evidence="1">3.6.1.1</ecNumber>
    </submittedName>
</protein>
<dbReference type="SFLD" id="SFLDS00003">
    <property type="entry name" value="Haloacid_Dehalogenase"/>
    <property type="match status" value="1"/>
</dbReference>
<dbReference type="InterPro" id="IPR050155">
    <property type="entry name" value="HAD-like_hydrolase_sf"/>
</dbReference>
<gene>
    <name evidence="1" type="primary">ppaX</name>
    <name evidence="1" type="ORF">E4665_12195</name>
</gene>
<name>A0A4Z0GKL2_9BACL</name>
<dbReference type="GO" id="GO:0008967">
    <property type="term" value="F:phosphoglycolate phosphatase activity"/>
    <property type="evidence" value="ECO:0007669"/>
    <property type="project" value="TreeGrafter"/>
</dbReference>
<keyword evidence="1" id="KW-0378">Hydrolase</keyword>
<organism evidence="1 2">
    <name type="scientific">Sporolactobacillus shoreae</name>
    <dbReference type="NCBI Taxonomy" id="1465501"/>
    <lineage>
        <taxon>Bacteria</taxon>
        <taxon>Bacillati</taxon>
        <taxon>Bacillota</taxon>
        <taxon>Bacilli</taxon>
        <taxon>Bacillales</taxon>
        <taxon>Sporolactobacillaceae</taxon>
        <taxon>Sporolactobacillus</taxon>
    </lineage>
</organism>
<dbReference type="SUPFAM" id="SSF56784">
    <property type="entry name" value="HAD-like"/>
    <property type="match status" value="1"/>
</dbReference>
<dbReference type="PRINTS" id="PR00413">
    <property type="entry name" value="HADHALOGNASE"/>
</dbReference>
<comment type="caution">
    <text evidence="1">The sequence shown here is derived from an EMBL/GenBank/DDBJ whole genome shotgun (WGS) entry which is preliminary data.</text>
</comment>
<dbReference type="NCBIfam" id="NF009804">
    <property type="entry name" value="PRK13288.1"/>
    <property type="match status" value="1"/>
</dbReference>
<dbReference type="GO" id="GO:0005829">
    <property type="term" value="C:cytosol"/>
    <property type="evidence" value="ECO:0007669"/>
    <property type="project" value="TreeGrafter"/>
</dbReference>
<dbReference type="PANTHER" id="PTHR43434">
    <property type="entry name" value="PHOSPHOGLYCOLATE PHOSPHATASE"/>
    <property type="match status" value="1"/>
</dbReference>
<dbReference type="Pfam" id="PF13419">
    <property type="entry name" value="HAD_2"/>
    <property type="match status" value="1"/>
</dbReference>
<dbReference type="InterPro" id="IPR023198">
    <property type="entry name" value="PGP-like_dom2"/>
</dbReference>
<evidence type="ECO:0000313" key="1">
    <source>
        <dbReference type="EMBL" id="TGA97381.1"/>
    </source>
</evidence>
<dbReference type="SFLD" id="SFLDG01135">
    <property type="entry name" value="C1.5.6:_HAD__Beta-PGM__Phospha"/>
    <property type="match status" value="1"/>
</dbReference>
<dbReference type="RefSeq" id="WP_135349069.1">
    <property type="nucleotide sequence ID" value="NZ_SRJD01000014.1"/>
</dbReference>
<dbReference type="OrthoDB" id="9807630at2"/>
<dbReference type="InterPro" id="IPR036412">
    <property type="entry name" value="HAD-like_sf"/>
</dbReference>
<dbReference type="PANTHER" id="PTHR43434:SF26">
    <property type="entry name" value="PYROPHOSPHATASE PPAX"/>
    <property type="match status" value="1"/>
</dbReference>
<dbReference type="FunFam" id="3.40.50.1000:FF:000022">
    <property type="entry name" value="Phosphoglycolate phosphatase"/>
    <property type="match status" value="1"/>
</dbReference>
<dbReference type="Proteomes" id="UP000298347">
    <property type="component" value="Unassembled WGS sequence"/>
</dbReference>
<keyword evidence="2" id="KW-1185">Reference proteome</keyword>
<dbReference type="GO" id="GO:0006281">
    <property type="term" value="P:DNA repair"/>
    <property type="evidence" value="ECO:0007669"/>
    <property type="project" value="TreeGrafter"/>
</dbReference>
<dbReference type="CDD" id="cd02616">
    <property type="entry name" value="HAD_PPase"/>
    <property type="match status" value="1"/>
</dbReference>
<dbReference type="EC" id="3.6.1.1" evidence="1"/>
<dbReference type="Gene3D" id="1.10.150.240">
    <property type="entry name" value="Putative phosphatase, domain 2"/>
    <property type="match status" value="1"/>
</dbReference>
<proteinExistence type="predicted"/>
<dbReference type="AlphaFoldDB" id="A0A4Z0GKL2"/>
<sequence length="217" mass="24294">MIRTVLFDLDGTLINTNNLILASFQYTLDRYFPGKYTKKDLIPFIGEPLELSFDHVDPAQRDEMIEVYRAHNSKFHDRLVTEFPHVHETLEKLSSEGCKMGVVSTKKRDMVNRGLEFTHIAGYFDTVVTSDDVARLKPDPEPVEKAMVQLAAQPESTLMVGDSPSDILAGSGAHVRTAAVGWSMKGRSVLEKLHPDYLIDSMNDLLKLVRTADSATL</sequence>